<dbReference type="GO" id="GO:0016874">
    <property type="term" value="F:ligase activity"/>
    <property type="evidence" value="ECO:0007669"/>
    <property type="project" value="UniProtKB-KW"/>
</dbReference>
<keyword evidence="1" id="KW-0472">Membrane</keyword>
<keyword evidence="1" id="KW-1133">Transmembrane helix</keyword>
<evidence type="ECO:0000256" key="1">
    <source>
        <dbReference type="SAM" id="Phobius"/>
    </source>
</evidence>
<protein>
    <submittedName>
        <fullName evidence="2">UDP-N-acetylmuramate--alanine ligase</fullName>
    </submittedName>
</protein>
<dbReference type="OrthoDB" id="7869914at2"/>
<name>A0A2T4JXP5_9RHOB</name>
<dbReference type="Proteomes" id="UP000241010">
    <property type="component" value="Unassembled WGS sequence"/>
</dbReference>
<feature type="transmembrane region" description="Helical" evidence="1">
    <location>
        <begin position="42"/>
        <end position="65"/>
    </location>
</feature>
<proteinExistence type="predicted"/>
<evidence type="ECO:0000313" key="3">
    <source>
        <dbReference type="Proteomes" id="UP000241010"/>
    </source>
</evidence>
<keyword evidence="3" id="KW-1185">Reference proteome</keyword>
<gene>
    <name evidence="2" type="ORF">C5F48_06290</name>
</gene>
<reference evidence="2 3" key="1">
    <citation type="submission" date="2018-03" db="EMBL/GenBank/DDBJ databases">
        <title>Cereibacter changlensis.</title>
        <authorList>
            <person name="Meyer T.E."/>
            <person name="Miller S."/>
            <person name="Lodha T."/>
            <person name="Gandham S."/>
            <person name="Chintalapati S."/>
            <person name="Chintalapati V.R."/>
        </authorList>
    </citation>
    <scope>NUCLEOTIDE SEQUENCE [LARGE SCALE GENOMIC DNA]</scope>
    <source>
        <strain evidence="2 3">JA139</strain>
    </source>
</reference>
<dbReference type="AlphaFoldDB" id="A0A2T4JXP5"/>
<comment type="caution">
    <text evidence="2">The sequence shown here is derived from an EMBL/GenBank/DDBJ whole genome shotgun (WGS) entry which is preliminary data.</text>
</comment>
<dbReference type="InterPro" id="IPR018919">
    <property type="entry name" value="DUF2484"/>
</dbReference>
<keyword evidence="1" id="KW-0812">Transmembrane</keyword>
<organism evidence="2 3">
    <name type="scientific">Cereibacter changlensis JA139</name>
    <dbReference type="NCBI Taxonomy" id="1188249"/>
    <lineage>
        <taxon>Bacteria</taxon>
        <taxon>Pseudomonadati</taxon>
        <taxon>Pseudomonadota</taxon>
        <taxon>Alphaproteobacteria</taxon>
        <taxon>Rhodobacterales</taxon>
        <taxon>Paracoccaceae</taxon>
        <taxon>Cereibacter</taxon>
    </lineage>
</organism>
<dbReference type="Pfam" id="PF10658">
    <property type="entry name" value="DUF2484"/>
    <property type="match status" value="1"/>
</dbReference>
<evidence type="ECO:0000313" key="2">
    <source>
        <dbReference type="EMBL" id="PTE22646.1"/>
    </source>
</evidence>
<sequence>MMSPPLVLSCVWVLAATGTALLPMRAQIIPGLALLVAAPPLLWAIAASHGLLPTLAALFAVLSMFRRPLFFATSRLMRAAAAREDDR</sequence>
<dbReference type="EMBL" id="PZKG01000018">
    <property type="protein sequence ID" value="PTE22646.1"/>
    <property type="molecule type" value="Genomic_DNA"/>
</dbReference>
<keyword evidence="2" id="KW-0436">Ligase</keyword>
<accession>A0A2T4JXP5</accession>